<dbReference type="PANTHER" id="PTHR14187">
    <property type="entry name" value="ALPHA KINASE/ELONGATION FACTOR 2 KINASE"/>
    <property type="match status" value="1"/>
</dbReference>
<name>A0ABP9Y2P8_9FUNG</name>
<dbReference type="Gene3D" id="3.30.420.40">
    <property type="match status" value="1"/>
</dbReference>
<keyword evidence="2" id="KW-1185">Reference proteome</keyword>
<dbReference type="InterPro" id="IPR043129">
    <property type="entry name" value="ATPase_NBD"/>
</dbReference>
<dbReference type="Proteomes" id="UP001476247">
    <property type="component" value="Unassembled WGS sequence"/>
</dbReference>
<reference evidence="1 2" key="1">
    <citation type="submission" date="2024-04" db="EMBL/GenBank/DDBJ databases">
        <title>genome sequences of Mucor flavus KT1a and Helicostylum pulchrum KT1b strains isolation_sourced from the surface of a dry-aged beef.</title>
        <authorList>
            <person name="Toyotome T."/>
            <person name="Hosono M."/>
            <person name="Torimaru M."/>
            <person name="Fukuda K."/>
            <person name="Mikami N."/>
        </authorList>
    </citation>
    <scope>NUCLEOTIDE SEQUENCE [LARGE SCALE GENOMIC DNA]</scope>
    <source>
        <strain evidence="1 2">KT1b</strain>
    </source>
</reference>
<accession>A0ABP9Y2P8</accession>
<evidence type="ECO:0000313" key="2">
    <source>
        <dbReference type="Proteomes" id="UP001476247"/>
    </source>
</evidence>
<gene>
    <name evidence="1" type="ORF">HPULCUR_006713</name>
</gene>
<proteinExistence type="predicted"/>
<dbReference type="CDD" id="cd10170">
    <property type="entry name" value="ASKHA_NBD_HSP70"/>
    <property type="match status" value="1"/>
</dbReference>
<evidence type="ECO:0000313" key="1">
    <source>
        <dbReference type="EMBL" id="GAA5801267.1"/>
    </source>
</evidence>
<dbReference type="PANTHER" id="PTHR14187:SF5">
    <property type="entry name" value="HEAT SHOCK 70 KDA PROTEIN 12A"/>
    <property type="match status" value="1"/>
</dbReference>
<protein>
    <submittedName>
        <fullName evidence="1">Uncharacterized protein</fullName>
    </submittedName>
</protein>
<comment type="caution">
    <text evidence="1">The sequence shown here is derived from an EMBL/GenBank/DDBJ whole genome shotgun (WGS) entry which is preliminary data.</text>
</comment>
<organism evidence="1 2">
    <name type="scientific">Helicostylum pulchrum</name>
    <dbReference type="NCBI Taxonomy" id="562976"/>
    <lineage>
        <taxon>Eukaryota</taxon>
        <taxon>Fungi</taxon>
        <taxon>Fungi incertae sedis</taxon>
        <taxon>Mucoromycota</taxon>
        <taxon>Mucoromycotina</taxon>
        <taxon>Mucoromycetes</taxon>
        <taxon>Mucorales</taxon>
        <taxon>Mucorineae</taxon>
        <taxon>Mucoraceae</taxon>
        <taxon>Helicostylum</taxon>
    </lineage>
</organism>
<dbReference type="SUPFAM" id="SSF53067">
    <property type="entry name" value="Actin-like ATPase domain"/>
    <property type="match status" value="2"/>
</dbReference>
<sequence length="1118" mass="128780">MAFIPAEYENIITIDFGTISTGATHANIDSLLNREPTCMGFETNAITVKKWPGQQPSEKTPSISIYDRRHNLLHWGGSAQAYIEKKGDHLSPSSRLVREKLKLEFPSSVPQEGIDHRINNVNKKKYDTMSAIIDYFTKIFDYTVDYMMEEKERKNDKIRFVITVPAQWTGAERSVMRSISKKAKLINDQDHENRLLIINESLAAALYCDLEMTDSQDMELGDKYIVCDAGGYTVKLATFECVERSENDDPIDTSFGHCQLTNSSSAECGSNFIDMKMYKLLTRFFYNGERPKDQKETDRRDRLFAPVMKKFINEYKPSFGKRSSEFEFPKCNHDKILKTCADDIYKLSLGKEFFDDDKCIICKIGDFKHLHEPDFGDSFEVKLSDPFIVPELKLKKEGVCTLVVPYSIMRTEVFNSVIRSTLNLIEQQIKKVDGDVKRIYIVGGFASSPLLQKMIFRRFYVKRNLFPRTKFRMGSLVNLGLLAVMNGAIKYGTHDAKEVPRSDIVKNEFGYTTTDEYDVLICLDIGYETTSCSYKDLTKKSGKMIDITDWPGNEKSNVFIPTAKETINGETLWGARVQDPFNRDSKKLITPSKLMALVKADFRKYLCQYLQLVLNHVHATIGSLSDKSRYRYVITTENCYPFFTDKSEMRKIVERAGIISAEDSAHRLLLIGRDHASAMYFERKYFLESDACTHHFLQINMYHDTCYLSLFESIKINHAGYRSRNVRRLKSVTFDFDFIDRAVLRLNRYVTENVCIECNDGHDTYYSFYYSDLKKGFLHFLKTNVDFSERDKIQGIQITESKCCTAVIKVYDLLEYILWPALEDLASEIHRFARQADMMLPQFNLEKIFLLGTLIETKGPATYSFLELALMKKILALTNVDVEHIVPSGGNEALLGAAQYGICPESFTERVSKHSYAVNIQAYAMKEFQKEDKDDIENKRKNGGNDLKHDVYNIESDLGAADFKQQVELFHHTKNSGLNPDHLSVFARRGDKVLEDKICKTFFAKRDCLVYATIYRSELDGLPQDESELDFSKFRKIHRFEIYLKADEDDPTVQSDNNSTRLSFDISYTVNNYEALFEAQICSVLGRKKIPDFYIRDEFLVANIYDDSQHVEIGDLKI</sequence>
<dbReference type="EMBL" id="BAABUJ010000018">
    <property type="protein sequence ID" value="GAA5801267.1"/>
    <property type="molecule type" value="Genomic_DNA"/>
</dbReference>